<keyword evidence="2" id="KW-0732">Signal</keyword>
<dbReference type="EMBL" id="CP001810">
    <property type="protein sequence ID" value="ADL35125.1"/>
    <property type="molecule type" value="Genomic_DNA"/>
</dbReference>
<evidence type="ECO:0000256" key="1">
    <source>
        <dbReference type="SAM" id="Coils"/>
    </source>
</evidence>
<name>E0RZK9_BUTPB</name>
<keyword evidence="4" id="KW-1185">Reference proteome</keyword>
<dbReference type="Proteomes" id="UP000001299">
    <property type="component" value="Chromosome 1"/>
</dbReference>
<feature type="coiled-coil region" evidence="1">
    <location>
        <begin position="62"/>
        <end position="180"/>
    </location>
</feature>
<dbReference type="STRING" id="515622.bpr_I2392"/>
<sequence length="330" mass="34329">MEATKKMKKILALMLSCVMVIAFSVSALATNGGSNGDIPPAPGSQSAWAAFWQEYAKAINDRNAAQTAASAAKSEAEAARNDAAAARSEAASASEAAAEANSKADAANAELSKAMDSLDAATQALSKAAEDYKEATNKNQDLQKQVNNYAALASKQSADIAKLSKQAGDYESKLKMAANDARNMAGRGSSSGNTTRNQMMINNNAVSYGGNVVAQGGHVEINGGKSNVTFIVGVPDGGTMTSAASLAANVKGSLINCVTVTSTVAFRNARVNFYVSGVTAADNIAVYQLQNGKWVQLPTPEIRQDHVIVNMTRYGTLAFIRVPVLASVSY</sequence>
<evidence type="ECO:0000256" key="2">
    <source>
        <dbReference type="SAM" id="SignalP"/>
    </source>
</evidence>
<feature type="signal peptide" evidence="2">
    <location>
        <begin position="1"/>
        <end position="29"/>
    </location>
</feature>
<reference evidence="3 4" key="1">
    <citation type="journal article" date="2010" name="PLoS ONE">
        <title>The glycobiome of the rumen bacterium Butyrivibrio proteoclasticus B316(T) highlights adaptation to a polysaccharide-rich environment.</title>
        <authorList>
            <person name="Kelly W.J."/>
            <person name="Leahy S.C."/>
            <person name="Altermann E."/>
            <person name="Yeoman C.J."/>
            <person name="Dunne J.C."/>
            <person name="Kong Z."/>
            <person name="Pacheco D.M."/>
            <person name="Li D."/>
            <person name="Noel S.J."/>
            <person name="Moon C.D."/>
            <person name="Cookson A.L."/>
            <person name="Attwood G.T."/>
        </authorList>
    </citation>
    <scope>NUCLEOTIDE SEQUENCE [LARGE SCALE GENOMIC DNA]</scope>
    <source>
        <strain evidence="4">ATCC 51982 / DSM 14932 / B316</strain>
    </source>
</reference>
<protein>
    <recommendedName>
        <fullName evidence="5">Cell surface protein</fullName>
    </recommendedName>
</protein>
<dbReference type="eggNOG" id="ENOG50345DY">
    <property type="taxonomic scope" value="Bacteria"/>
</dbReference>
<organism evidence="3 4">
    <name type="scientific">Butyrivibrio proteoclasticus (strain ATCC 51982 / DSM 14932 / B316)</name>
    <name type="common">Clostridium proteoclasticum</name>
    <dbReference type="NCBI Taxonomy" id="515622"/>
    <lineage>
        <taxon>Bacteria</taxon>
        <taxon>Bacillati</taxon>
        <taxon>Bacillota</taxon>
        <taxon>Clostridia</taxon>
        <taxon>Lachnospirales</taxon>
        <taxon>Lachnospiraceae</taxon>
        <taxon>Butyrivibrio</taxon>
    </lineage>
</organism>
<evidence type="ECO:0000313" key="3">
    <source>
        <dbReference type="EMBL" id="ADL35125.1"/>
    </source>
</evidence>
<feature type="chain" id="PRO_5003139834" description="Cell surface protein" evidence="2">
    <location>
        <begin position="30"/>
        <end position="330"/>
    </location>
</feature>
<dbReference type="KEGG" id="bpb:bpr_I2392"/>
<dbReference type="AlphaFoldDB" id="E0RZK9"/>
<dbReference type="HOGENOM" id="CLU_841119_0_0_9"/>
<evidence type="ECO:0000313" key="4">
    <source>
        <dbReference type="Proteomes" id="UP000001299"/>
    </source>
</evidence>
<accession>E0RZK9</accession>
<evidence type="ECO:0008006" key="5">
    <source>
        <dbReference type="Google" id="ProtNLM"/>
    </source>
</evidence>
<keyword evidence="1" id="KW-0175">Coiled coil</keyword>
<proteinExistence type="predicted"/>
<gene>
    <name evidence="3" type="ordered locus">bpr_I2392</name>
</gene>